<feature type="transmembrane region" description="Helical" evidence="6">
    <location>
        <begin position="271"/>
        <end position="288"/>
    </location>
</feature>
<accession>A0A1Y6JYF6</accession>
<feature type="transmembrane region" description="Helical" evidence="6">
    <location>
        <begin position="7"/>
        <end position="26"/>
    </location>
</feature>
<evidence type="ECO:0000256" key="4">
    <source>
        <dbReference type="ARBA" id="ARBA00022989"/>
    </source>
</evidence>
<feature type="transmembrane region" description="Helical" evidence="6">
    <location>
        <begin position="182"/>
        <end position="202"/>
    </location>
</feature>
<comment type="subcellular location">
    <subcellularLocation>
        <location evidence="1">Endomembrane system</location>
        <topology evidence="1">Multi-pass membrane protein</topology>
    </subcellularLocation>
</comment>
<evidence type="ECO:0000256" key="3">
    <source>
        <dbReference type="ARBA" id="ARBA00022692"/>
    </source>
</evidence>
<dbReference type="RefSeq" id="WP_087741775.1">
    <property type="nucleotide sequence ID" value="NZ_LT854705.1"/>
</dbReference>
<feature type="transmembrane region" description="Helical" evidence="6">
    <location>
        <begin position="150"/>
        <end position="170"/>
    </location>
</feature>
<evidence type="ECO:0000256" key="5">
    <source>
        <dbReference type="ARBA" id="ARBA00023136"/>
    </source>
</evidence>
<evidence type="ECO:0000256" key="1">
    <source>
        <dbReference type="ARBA" id="ARBA00004127"/>
    </source>
</evidence>
<evidence type="ECO:0000256" key="2">
    <source>
        <dbReference type="ARBA" id="ARBA00007362"/>
    </source>
</evidence>
<dbReference type="InterPro" id="IPR050638">
    <property type="entry name" value="AA-Vitamin_Transporters"/>
</dbReference>
<reference evidence="9" key="1">
    <citation type="submission" date="2017-05" db="EMBL/GenBank/DDBJ databases">
        <authorList>
            <person name="Papadimitriou K."/>
        </authorList>
    </citation>
    <scope>NUCLEOTIDE SEQUENCE [LARGE SCALE GENOMIC DNA]</scope>
    <source>
        <strain evidence="9">ACA-DC 3411</strain>
    </source>
</reference>
<feature type="transmembrane region" description="Helical" evidence="6">
    <location>
        <begin position="68"/>
        <end position="85"/>
    </location>
</feature>
<gene>
    <name evidence="8" type="ORF">LZ3411_0843</name>
</gene>
<evidence type="ECO:0000256" key="6">
    <source>
        <dbReference type="SAM" id="Phobius"/>
    </source>
</evidence>
<keyword evidence="5 6" id="KW-0472">Membrane</keyword>
<feature type="domain" description="EamA" evidence="7">
    <location>
        <begin position="151"/>
        <end position="287"/>
    </location>
</feature>
<feature type="transmembrane region" description="Helical" evidence="6">
    <location>
        <begin position="248"/>
        <end position="265"/>
    </location>
</feature>
<evidence type="ECO:0000259" key="7">
    <source>
        <dbReference type="Pfam" id="PF00892"/>
    </source>
</evidence>
<dbReference type="Pfam" id="PF00892">
    <property type="entry name" value="EamA"/>
    <property type="match status" value="2"/>
</dbReference>
<feature type="transmembrane region" description="Helical" evidence="6">
    <location>
        <begin position="91"/>
        <end position="114"/>
    </location>
</feature>
<feature type="transmembrane region" description="Helical" evidence="6">
    <location>
        <begin position="214"/>
        <end position="236"/>
    </location>
</feature>
<sequence>MKTKSIFGALCLSVAACIWGGMFVVVKTIVGEIPPIQLVWLRYLIATVVLGLIVWGQHIPWHWDWPNLRLIILAGLIGDTLSIVLQETGTWLASAQLGAVITTATPTAMVLFSWPLLHRQPQRRDWLSLTLATAGVIAIVGVQVTGRHVGLGALCLLLAGLTWALMSVLIQLIDARYSLLQVTLLATLVAVICLTPIVWWQAPVLAHIAWTSPHVWGSLLYLGAVSTALAFLLWNLGLRLLQSRLSGLFFLWQPVTGALLGWWLLAEPLSWGFVLGLGLILASTWVAIRFDH</sequence>
<dbReference type="PANTHER" id="PTHR32322">
    <property type="entry name" value="INNER MEMBRANE TRANSPORTER"/>
    <property type="match status" value="1"/>
</dbReference>
<dbReference type="KEGG" id="lzy:LZ3411_0843"/>
<organism evidence="8 9">
    <name type="scientific">Levilactobacillus zymae</name>
    <dbReference type="NCBI Taxonomy" id="267363"/>
    <lineage>
        <taxon>Bacteria</taxon>
        <taxon>Bacillati</taxon>
        <taxon>Bacillota</taxon>
        <taxon>Bacilli</taxon>
        <taxon>Lactobacillales</taxon>
        <taxon>Lactobacillaceae</taxon>
        <taxon>Levilactobacillus</taxon>
    </lineage>
</organism>
<dbReference type="SUPFAM" id="SSF103481">
    <property type="entry name" value="Multidrug resistance efflux transporter EmrE"/>
    <property type="match status" value="2"/>
</dbReference>
<comment type="similarity">
    <text evidence="2">Belongs to the EamA transporter family.</text>
</comment>
<dbReference type="PROSITE" id="PS51257">
    <property type="entry name" value="PROKAR_LIPOPROTEIN"/>
    <property type="match status" value="1"/>
</dbReference>
<dbReference type="EMBL" id="LT854705">
    <property type="protein sequence ID" value="SMS13893.1"/>
    <property type="molecule type" value="Genomic_DNA"/>
</dbReference>
<dbReference type="PANTHER" id="PTHR32322:SF2">
    <property type="entry name" value="EAMA DOMAIN-CONTAINING PROTEIN"/>
    <property type="match status" value="1"/>
</dbReference>
<proteinExistence type="inferred from homology"/>
<feature type="transmembrane region" description="Helical" evidence="6">
    <location>
        <begin position="38"/>
        <end position="56"/>
    </location>
</feature>
<keyword evidence="4 6" id="KW-1133">Transmembrane helix</keyword>
<dbReference type="InterPro" id="IPR000620">
    <property type="entry name" value="EamA_dom"/>
</dbReference>
<feature type="transmembrane region" description="Helical" evidence="6">
    <location>
        <begin position="126"/>
        <end position="144"/>
    </location>
</feature>
<dbReference type="GO" id="GO:0016020">
    <property type="term" value="C:membrane"/>
    <property type="evidence" value="ECO:0007669"/>
    <property type="project" value="UniProtKB-SubCell"/>
</dbReference>
<feature type="domain" description="EamA" evidence="7">
    <location>
        <begin position="7"/>
        <end position="140"/>
    </location>
</feature>
<evidence type="ECO:0000313" key="9">
    <source>
        <dbReference type="Proteomes" id="UP000195412"/>
    </source>
</evidence>
<dbReference type="InterPro" id="IPR037185">
    <property type="entry name" value="EmrE-like"/>
</dbReference>
<evidence type="ECO:0000313" key="8">
    <source>
        <dbReference type="EMBL" id="SMS13893.1"/>
    </source>
</evidence>
<dbReference type="AlphaFoldDB" id="A0A1Y6JYF6"/>
<keyword evidence="3 6" id="KW-0812">Transmembrane</keyword>
<dbReference type="Proteomes" id="UP000195412">
    <property type="component" value="Chromosome I"/>
</dbReference>
<protein>
    <submittedName>
        <fullName evidence="8">Permease of the drug/metabolite transporter (DMT) superfamily</fullName>
    </submittedName>
</protein>
<name>A0A1Y6JYF6_9LACO</name>